<evidence type="ECO:0000313" key="3">
    <source>
        <dbReference type="Proteomes" id="UP000000374"/>
    </source>
</evidence>
<proteinExistence type="inferred from homology"/>
<accession>A1WFB3</accession>
<sequence>MAMPLADASAAEPALLRQRGSNHVGLRQFNERVVLQALRTHGSLAKAEIARVTGLTAQAIGLIAARLDDEQLLRREAPVRGRVGQPSVPIGLNPDGAFAVGIKIGRRSADWLLVDFSGQVRARIRLDYAFPDIDQLLPAIGRHLNQLLDGLGPLRARVVGVGLAAPLKLGGWHRMLGLSAAQSQAWNSIDLTGQVQQMTGLPVRFAKDTAAACVAELLQGRGRDIPSFLYLFMDTFVGGALVLDSHLHRGLHGNAGAVASLPLAVAQPDSAAAPEQLIRQASLWELEQRLREQGLDPMAAYDERVLQAPWAAHSRAWIASAASALAHCIVSATAFLDLDAVVIDAATTADLLQALAERVRALLHAYNWEGLHPPPPLALGSIGSDARALGGALLPLHACFAPDTDIFLKT</sequence>
<name>A1WFB3_VEREI</name>
<dbReference type="eggNOG" id="COG1940">
    <property type="taxonomic scope" value="Bacteria"/>
</dbReference>
<dbReference type="InterPro" id="IPR000600">
    <property type="entry name" value="ROK"/>
</dbReference>
<dbReference type="CDD" id="cd23763">
    <property type="entry name" value="ASKHA_ATPase_ROK"/>
    <property type="match status" value="1"/>
</dbReference>
<dbReference type="SUPFAM" id="SSF46785">
    <property type="entry name" value="Winged helix' DNA-binding domain"/>
    <property type="match status" value="1"/>
</dbReference>
<dbReference type="KEGG" id="vei:Veis_0536"/>
<comment type="similarity">
    <text evidence="1">Belongs to the ROK (NagC/XylR) family.</text>
</comment>
<dbReference type="InterPro" id="IPR036388">
    <property type="entry name" value="WH-like_DNA-bd_sf"/>
</dbReference>
<dbReference type="HOGENOM" id="CLU_036604_13_0_4"/>
<dbReference type="SUPFAM" id="SSF53067">
    <property type="entry name" value="Actin-like ATPase domain"/>
    <property type="match status" value="1"/>
</dbReference>
<dbReference type="GeneID" id="76459238"/>
<dbReference type="InterPro" id="IPR043129">
    <property type="entry name" value="ATPase_NBD"/>
</dbReference>
<dbReference type="EMBL" id="CP000542">
    <property type="protein sequence ID" value="ABM56320.1"/>
    <property type="molecule type" value="Genomic_DNA"/>
</dbReference>
<protein>
    <submittedName>
        <fullName evidence="2">ROK family protein</fullName>
    </submittedName>
</protein>
<evidence type="ECO:0000256" key="1">
    <source>
        <dbReference type="ARBA" id="ARBA00006479"/>
    </source>
</evidence>
<dbReference type="RefSeq" id="WP_011808335.1">
    <property type="nucleotide sequence ID" value="NC_008786.1"/>
</dbReference>
<organism evidence="2 3">
    <name type="scientific">Verminephrobacter eiseniae (strain EF01-2)</name>
    <dbReference type="NCBI Taxonomy" id="391735"/>
    <lineage>
        <taxon>Bacteria</taxon>
        <taxon>Pseudomonadati</taxon>
        <taxon>Pseudomonadota</taxon>
        <taxon>Betaproteobacteria</taxon>
        <taxon>Burkholderiales</taxon>
        <taxon>Comamonadaceae</taxon>
        <taxon>Verminephrobacter</taxon>
    </lineage>
</organism>
<reference evidence="3" key="1">
    <citation type="submission" date="2006-12" db="EMBL/GenBank/DDBJ databases">
        <title>Complete sequence of chromosome 1 of Verminephrobacter eiseniae EF01-2.</title>
        <authorList>
            <person name="Copeland A."/>
            <person name="Lucas S."/>
            <person name="Lapidus A."/>
            <person name="Barry K."/>
            <person name="Detter J.C."/>
            <person name="Glavina del Rio T."/>
            <person name="Dalin E."/>
            <person name="Tice H."/>
            <person name="Pitluck S."/>
            <person name="Chertkov O."/>
            <person name="Brettin T."/>
            <person name="Bruce D."/>
            <person name="Han C."/>
            <person name="Tapia R."/>
            <person name="Gilna P."/>
            <person name="Schmutz J."/>
            <person name="Larimer F."/>
            <person name="Land M."/>
            <person name="Hauser L."/>
            <person name="Kyrpides N."/>
            <person name="Kim E."/>
            <person name="Stahl D."/>
            <person name="Richardson P."/>
        </authorList>
    </citation>
    <scope>NUCLEOTIDE SEQUENCE [LARGE SCALE GENOMIC DNA]</scope>
    <source>
        <strain evidence="3">EF01-2</strain>
    </source>
</reference>
<dbReference type="PANTHER" id="PTHR18964:SF149">
    <property type="entry name" value="BIFUNCTIONAL UDP-N-ACETYLGLUCOSAMINE 2-EPIMERASE_N-ACETYLMANNOSAMINE KINASE"/>
    <property type="match status" value="1"/>
</dbReference>
<dbReference type="PANTHER" id="PTHR18964">
    <property type="entry name" value="ROK (REPRESSOR, ORF, KINASE) FAMILY"/>
    <property type="match status" value="1"/>
</dbReference>
<dbReference type="AlphaFoldDB" id="A1WFB3"/>
<keyword evidence="3" id="KW-1185">Reference proteome</keyword>
<dbReference type="Proteomes" id="UP000000374">
    <property type="component" value="Chromosome"/>
</dbReference>
<dbReference type="Gene3D" id="3.30.420.40">
    <property type="match status" value="2"/>
</dbReference>
<gene>
    <name evidence="2" type="ordered locus">Veis_0536</name>
</gene>
<dbReference type="Pfam" id="PF00480">
    <property type="entry name" value="ROK"/>
    <property type="match status" value="1"/>
</dbReference>
<dbReference type="InterPro" id="IPR036390">
    <property type="entry name" value="WH_DNA-bd_sf"/>
</dbReference>
<dbReference type="Gene3D" id="1.10.10.10">
    <property type="entry name" value="Winged helix-like DNA-binding domain superfamily/Winged helix DNA-binding domain"/>
    <property type="match status" value="1"/>
</dbReference>
<dbReference type="STRING" id="391735.Veis_0536"/>
<evidence type="ECO:0000313" key="2">
    <source>
        <dbReference type="EMBL" id="ABM56320.1"/>
    </source>
</evidence>